<dbReference type="eggNOG" id="KOG0580">
    <property type="taxonomic scope" value="Eukaryota"/>
</dbReference>
<evidence type="ECO:0000256" key="3">
    <source>
        <dbReference type="ARBA" id="ARBA00022679"/>
    </source>
</evidence>
<keyword evidence="12" id="KW-1185">Reference proteome</keyword>
<dbReference type="InterPro" id="IPR000719">
    <property type="entry name" value="Prot_kinase_dom"/>
</dbReference>
<dbReference type="Proteomes" id="UP000009168">
    <property type="component" value="Unassembled WGS sequence"/>
</dbReference>
<dbReference type="SMART" id="SM00220">
    <property type="entry name" value="S_TKc"/>
    <property type="match status" value="1"/>
</dbReference>
<keyword evidence="3" id="KW-0808">Transferase</keyword>
<proteinExistence type="predicted"/>
<comment type="catalytic activity">
    <reaction evidence="8">
        <text>L-seryl-[protein] + ATP = O-phospho-L-seryl-[protein] + ADP + H(+)</text>
        <dbReference type="Rhea" id="RHEA:17989"/>
        <dbReference type="Rhea" id="RHEA-COMP:9863"/>
        <dbReference type="Rhea" id="RHEA-COMP:11604"/>
        <dbReference type="ChEBI" id="CHEBI:15378"/>
        <dbReference type="ChEBI" id="CHEBI:29999"/>
        <dbReference type="ChEBI" id="CHEBI:30616"/>
        <dbReference type="ChEBI" id="CHEBI:83421"/>
        <dbReference type="ChEBI" id="CHEBI:456216"/>
        <dbReference type="EC" id="2.7.11.1"/>
    </reaction>
</comment>
<keyword evidence="9" id="KW-0472">Membrane</keyword>
<gene>
    <name evidence="11" type="ORF">TTHERM_00318600</name>
</gene>
<dbReference type="AlphaFoldDB" id="I7M9A2"/>
<feature type="domain" description="Protein kinase" evidence="10">
    <location>
        <begin position="450"/>
        <end position="727"/>
    </location>
</feature>
<dbReference type="InParanoid" id="I7M9A2"/>
<dbReference type="STRING" id="312017.I7M9A2"/>
<accession>I7M9A2</accession>
<reference evidence="12" key="1">
    <citation type="journal article" date="2006" name="PLoS Biol.">
        <title>Macronuclear genome sequence of the ciliate Tetrahymena thermophila, a model eukaryote.</title>
        <authorList>
            <person name="Eisen J.A."/>
            <person name="Coyne R.S."/>
            <person name="Wu M."/>
            <person name="Wu D."/>
            <person name="Thiagarajan M."/>
            <person name="Wortman J.R."/>
            <person name="Badger J.H."/>
            <person name="Ren Q."/>
            <person name="Amedeo P."/>
            <person name="Jones K.M."/>
            <person name="Tallon L.J."/>
            <person name="Delcher A.L."/>
            <person name="Salzberg S.L."/>
            <person name="Silva J.C."/>
            <person name="Haas B.J."/>
            <person name="Majoros W.H."/>
            <person name="Farzad M."/>
            <person name="Carlton J.M."/>
            <person name="Smith R.K. Jr."/>
            <person name="Garg J."/>
            <person name="Pearlman R.E."/>
            <person name="Karrer K.M."/>
            <person name="Sun L."/>
            <person name="Manning G."/>
            <person name="Elde N.C."/>
            <person name="Turkewitz A.P."/>
            <person name="Asai D.J."/>
            <person name="Wilkes D.E."/>
            <person name="Wang Y."/>
            <person name="Cai H."/>
            <person name="Collins K."/>
            <person name="Stewart B.A."/>
            <person name="Lee S.R."/>
            <person name="Wilamowska K."/>
            <person name="Weinberg Z."/>
            <person name="Ruzzo W.L."/>
            <person name="Wloga D."/>
            <person name="Gaertig J."/>
            <person name="Frankel J."/>
            <person name="Tsao C.-C."/>
            <person name="Gorovsky M.A."/>
            <person name="Keeling P.J."/>
            <person name="Waller R.F."/>
            <person name="Patron N.J."/>
            <person name="Cherry J.M."/>
            <person name="Stover N.A."/>
            <person name="Krieger C.J."/>
            <person name="del Toro C."/>
            <person name="Ryder H.F."/>
            <person name="Williamson S.C."/>
            <person name="Barbeau R.A."/>
            <person name="Hamilton E.P."/>
            <person name="Orias E."/>
        </authorList>
    </citation>
    <scope>NUCLEOTIDE SEQUENCE [LARGE SCALE GENOMIC DNA]</scope>
    <source>
        <strain evidence="12">SB210</strain>
    </source>
</reference>
<evidence type="ECO:0000313" key="11">
    <source>
        <dbReference type="EMBL" id="EAS01197.2"/>
    </source>
</evidence>
<evidence type="ECO:0000313" key="12">
    <source>
        <dbReference type="Proteomes" id="UP000009168"/>
    </source>
</evidence>
<evidence type="ECO:0000256" key="4">
    <source>
        <dbReference type="ARBA" id="ARBA00022741"/>
    </source>
</evidence>
<keyword evidence="9" id="KW-1133">Transmembrane helix</keyword>
<dbReference type="RefSeq" id="XP_001021442.2">
    <property type="nucleotide sequence ID" value="XM_001021442.2"/>
</dbReference>
<dbReference type="Gene3D" id="1.10.510.10">
    <property type="entry name" value="Transferase(Phosphotransferase) domain 1"/>
    <property type="match status" value="1"/>
</dbReference>
<sequence>MLLPLTQIAIHLSCWSFFNFQNLEQQKLLILISLSRIIMLIFKLMVKLNAYYILLFKIARIICKLILLALKTQVIFNLIHNRRQLRSVQILKQDDQDPNDRVKEKIVFFLKDTNLYFIDVIIQMQRRLVWYTIQDFSIQSVSRGVIAGVSSSLEQKIYLFKKNQENSDIQLFNLDLTLPEIYQSINAVKEINILEWYNFLTDQAFALSVYDFTKQQNYIYWVLVIQDYKIQKVKYKLPNYYSLMLFQTIQSDNKKCINFSNKISYDNEEQYSILCPKYILFNNGYQSDLNDRYSIFIQSKSSIIFIQYSNTDKSIVNIFKQQNNTNSLSLSQYLSNNITCISNPNYVSYRINIKENKNEKIFEVFCKMDQSSYYVVQAGLLQNEIPTSDLMKIFGYSSLGVFIAILIGFIILLLKKRRIQQQIIQDLFVCQQEKKKYVLNQDQFNEKYEILEDKSLGRGTFGSVFECIEKPSKIALMYNKKLKEQKRAVKKIIIRKDIAQEQLQEVYLLDRLQVYPNVIRLINYFYLPDKQLFIILELAQSSLEQEIQERIKEKKHYTKDEILDFCKQIGFLIRDLHNKQAITHRDLKPQNILIANDTYKLSDFGAARQLSLEDFYRQNTHVGSLKWMSPEMREGVEQNNIIQKYKLNYYQCDVFSLGLILMRMVTLEHIDGVNTDEEMKNFKVKRMMEKRKDLGAEFLKVIEDMLIFDLKTRIDMSAFKVRIEAIIKDMLNETQDINCLIEEQDDQNVIVQGGSGVRNVSKGAEEASINTINIFQKKQN</sequence>
<dbReference type="InterPro" id="IPR011009">
    <property type="entry name" value="Kinase-like_dom_sf"/>
</dbReference>
<keyword evidence="4" id="KW-0547">Nucleotide-binding</keyword>
<keyword evidence="6" id="KW-0067">ATP-binding</keyword>
<dbReference type="GO" id="GO:0005524">
    <property type="term" value="F:ATP binding"/>
    <property type="evidence" value="ECO:0007669"/>
    <property type="project" value="UniProtKB-KW"/>
</dbReference>
<dbReference type="PANTHER" id="PTHR43671:SF98">
    <property type="entry name" value="SERINE_THREONINE-PROTEIN KINASE NEK11"/>
    <property type="match status" value="1"/>
</dbReference>
<evidence type="ECO:0000256" key="5">
    <source>
        <dbReference type="ARBA" id="ARBA00022777"/>
    </source>
</evidence>
<evidence type="ECO:0000256" key="1">
    <source>
        <dbReference type="ARBA" id="ARBA00012513"/>
    </source>
</evidence>
<dbReference type="EMBL" id="GG662605">
    <property type="protein sequence ID" value="EAS01197.2"/>
    <property type="molecule type" value="Genomic_DNA"/>
</dbReference>
<dbReference type="GO" id="GO:0004674">
    <property type="term" value="F:protein serine/threonine kinase activity"/>
    <property type="evidence" value="ECO:0007669"/>
    <property type="project" value="UniProtKB-KW"/>
</dbReference>
<evidence type="ECO:0000259" key="10">
    <source>
        <dbReference type="PROSITE" id="PS50011"/>
    </source>
</evidence>
<protein>
    <recommendedName>
        <fullName evidence="1">non-specific serine/threonine protein kinase</fullName>
        <ecNumber evidence="1">2.7.11.1</ecNumber>
    </recommendedName>
</protein>
<dbReference type="Gene3D" id="3.30.200.20">
    <property type="entry name" value="Phosphorylase Kinase, domain 1"/>
    <property type="match status" value="1"/>
</dbReference>
<evidence type="ECO:0000256" key="7">
    <source>
        <dbReference type="ARBA" id="ARBA00047899"/>
    </source>
</evidence>
<keyword evidence="5 11" id="KW-0418">Kinase</keyword>
<evidence type="ECO:0000256" key="8">
    <source>
        <dbReference type="ARBA" id="ARBA00048679"/>
    </source>
</evidence>
<comment type="catalytic activity">
    <reaction evidence="7">
        <text>L-threonyl-[protein] + ATP = O-phospho-L-threonyl-[protein] + ADP + H(+)</text>
        <dbReference type="Rhea" id="RHEA:46608"/>
        <dbReference type="Rhea" id="RHEA-COMP:11060"/>
        <dbReference type="Rhea" id="RHEA-COMP:11605"/>
        <dbReference type="ChEBI" id="CHEBI:15378"/>
        <dbReference type="ChEBI" id="CHEBI:30013"/>
        <dbReference type="ChEBI" id="CHEBI:30616"/>
        <dbReference type="ChEBI" id="CHEBI:61977"/>
        <dbReference type="ChEBI" id="CHEBI:456216"/>
        <dbReference type="EC" id="2.7.11.1"/>
    </reaction>
</comment>
<dbReference type="SUPFAM" id="SSF56112">
    <property type="entry name" value="Protein kinase-like (PK-like)"/>
    <property type="match status" value="1"/>
</dbReference>
<dbReference type="OrthoDB" id="669224at2759"/>
<dbReference type="PROSITE" id="PS50011">
    <property type="entry name" value="PROTEIN_KINASE_DOM"/>
    <property type="match status" value="1"/>
</dbReference>
<keyword evidence="9" id="KW-0812">Transmembrane</keyword>
<dbReference type="GeneID" id="7838323"/>
<dbReference type="PANTHER" id="PTHR43671">
    <property type="entry name" value="SERINE/THREONINE-PROTEIN KINASE NEK"/>
    <property type="match status" value="1"/>
</dbReference>
<keyword evidence="2" id="KW-0723">Serine/threonine-protein kinase</keyword>
<evidence type="ECO:0000256" key="2">
    <source>
        <dbReference type="ARBA" id="ARBA00022527"/>
    </source>
</evidence>
<dbReference type="InterPro" id="IPR008271">
    <property type="entry name" value="Ser/Thr_kinase_AS"/>
</dbReference>
<evidence type="ECO:0000256" key="9">
    <source>
        <dbReference type="SAM" id="Phobius"/>
    </source>
</evidence>
<organism evidence="11 12">
    <name type="scientific">Tetrahymena thermophila (strain SB210)</name>
    <dbReference type="NCBI Taxonomy" id="312017"/>
    <lineage>
        <taxon>Eukaryota</taxon>
        <taxon>Sar</taxon>
        <taxon>Alveolata</taxon>
        <taxon>Ciliophora</taxon>
        <taxon>Intramacronucleata</taxon>
        <taxon>Oligohymenophorea</taxon>
        <taxon>Hymenostomatida</taxon>
        <taxon>Tetrahymenina</taxon>
        <taxon>Tetrahymenidae</taxon>
        <taxon>Tetrahymena</taxon>
    </lineage>
</organism>
<dbReference type="InterPro" id="IPR050660">
    <property type="entry name" value="NEK_Ser/Thr_kinase"/>
</dbReference>
<dbReference type="KEGG" id="tet:TTHERM_00318600"/>
<feature type="transmembrane region" description="Helical" evidence="9">
    <location>
        <begin position="393"/>
        <end position="414"/>
    </location>
</feature>
<name>I7M9A2_TETTS</name>
<dbReference type="Pfam" id="PF00069">
    <property type="entry name" value="Pkinase"/>
    <property type="match status" value="1"/>
</dbReference>
<dbReference type="PROSITE" id="PS00108">
    <property type="entry name" value="PROTEIN_KINASE_ST"/>
    <property type="match status" value="1"/>
</dbReference>
<dbReference type="EC" id="2.7.11.1" evidence="1"/>
<evidence type="ECO:0000256" key="6">
    <source>
        <dbReference type="ARBA" id="ARBA00022840"/>
    </source>
</evidence>